<name>A0AAV7Y9Y9_9EUKA</name>
<dbReference type="InterPro" id="IPR036770">
    <property type="entry name" value="Ankyrin_rpt-contain_sf"/>
</dbReference>
<evidence type="ECO:0000256" key="1">
    <source>
        <dbReference type="ARBA" id="ARBA00022737"/>
    </source>
</evidence>
<keyword evidence="2 3" id="KW-0040">ANK repeat</keyword>
<evidence type="ECO:0000256" key="2">
    <source>
        <dbReference type="ARBA" id="ARBA00023043"/>
    </source>
</evidence>
<dbReference type="InterPro" id="IPR011333">
    <property type="entry name" value="SKP1/BTB/POZ_sf"/>
</dbReference>
<feature type="repeat" description="ANK" evidence="3">
    <location>
        <begin position="99"/>
        <end position="132"/>
    </location>
</feature>
<dbReference type="SMART" id="SM00248">
    <property type="entry name" value="ANK"/>
    <property type="match status" value="4"/>
</dbReference>
<dbReference type="PROSITE" id="PS50297">
    <property type="entry name" value="ANK_REP_REGION"/>
    <property type="match status" value="4"/>
</dbReference>
<dbReference type="SMART" id="SM00225">
    <property type="entry name" value="BTB"/>
    <property type="match status" value="1"/>
</dbReference>
<organism evidence="5 6">
    <name type="scientific">Anaeramoeba flamelloides</name>
    <dbReference type="NCBI Taxonomy" id="1746091"/>
    <lineage>
        <taxon>Eukaryota</taxon>
        <taxon>Metamonada</taxon>
        <taxon>Anaeramoebidae</taxon>
        <taxon>Anaeramoeba</taxon>
    </lineage>
</organism>
<dbReference type="AlphaFoldDB" id="A0AAV7Y9Y9"/>
<comment type="caution">
    <text evidence="5">The sequence shown here is derived from an EMBL/GenBank/DDBJ whole genome shotgun (WGS) entry which is preliminary data.</text>
</comment>
<dbReference type="InterPro" id="IPR002110">
    <property type="entry name" value="Ankyrin_rpt"/>
</dbReference>
<dbReference type="PROSITE" id="PS50088">
    <property type="entry name" value="ANK_REPEAT"/>
    <property type="match status" value="4"/>
</dbReference>
<dbReference type="InterPro" id="IPR000210">
    <property type="entry name" value="BTB/POZ_dom"/>
</dbReference>
<accession>A0AAV7Y9Y9</accession>
<feature type="domain" description="BTB" evidence="4">
    <location>
        <begin position="295"/>
        <end position="361"/>
    </location>
</feature>
<feature type="repeat" description="ANK" evidence="3">
    <location>
        <begin position="65"/>
        <end position="98"/>
    </location>
</feature>
<dbReference type="Pfam" id="PF00651">
    <property type="entry name" value="BTB"/>
    <property type="match status" value="1"/>
</dbReference>
<evidence type="ECO:0000259" key="4">
    <source>
        <dbReference type="PROSITE" id="PS50097"/>
    </source>
</evidence>
<feature type="repeat" description="ANK" evidence="3">
    <location>
        <begin position="133"/>
        <end position="166"/>
    </location>
</feature>
<keyword evidence="1" id="KW-0677">Repeat</keyword>
<dbReference type="Pfam" id="PF13637">
    <property type="entry name" value="Ank_4"/>
    <property type="match status" value="1"/>
</dbReference>
<evidence type="ECO:0000313" key="5">
    <source>
        <dbReference type="EMBL" id="KAJ3425796.1"/>
    </source>
</evidence>
<dbReference type="Gene3D" id="1.25.40.20">
    <property type="entry name" value="Ankyrin repeat-containing domain"/>
    <property type="match status" value="2"/>
</dbReference>
<dbReference type="PROSITE" id="PS50097">
    <property type="entry name" value="BTB"/>
    <property type="match status" value="1"/>
</dbReference>
<dbReference type="EMBL" id="JANTQA010000070">
    <property type="protein sequence ID" value="KAJ3425796.1"/>
    <property type="molecule type" value="Genomic_DNA"/>
</dbReference>
<feature type="repeat" description="ANK" evidence="3">
    <location>
        <begin position="31"/>
        <end position="64"/>
    </location>
</feature>
<gene>
    <name evidence="5" type="ORF">M0812_28242</name>
</gene>
<dbReference type="PANTHER" id="PTHR24171">
    <property type="entry name" value="ANKYRIN REPEAT DOMAIN-CONTAINING PROTEIN 39-RELATED"/>
    <property type="match status" value="1"/>
</dbReference>
<sequence length="421" mass="49211">MDLIIAARKGDIKSLKKHIKEGKPINYQDSLGKSPLLVSCETKQNSEIVKLLVKKGADVNLRDKSLMTPLHYAFWNKEGLSVVKILLNAGANVKMKTKSRFTALHYACIFDVSPELIQILIDNGAKVNARNNYQMTPLHYACENKIRIESIRTLLAAGADVNAMGILKRPIDCTKDEKIQKYIMMYSSLFEDFQRLFKRVELTDYQINGIKIHRLWVELRMEMSCEELETLLKNFNKKQTTLFFKWVYTGLDDPENSIINLVQRIGISRKQFKSKSNRIGLVRDLEKLSHHEESKDFSIFVEQKEIKVHRLILQARSELFRGMFISIKDKSTSVKDYTGKTYNSFYLLLKFLYTDKIPNNLIENSTKILQELDDAINYYQLNQYSVLSDELELIKQIIQKKKKKKKKRKGSWFWRKKLINF</sequence>
<dbReference type="Pfam" id="PF12796">
    <property type="entry name" value="Ank_2"/>
    <property type="match status" value="1"/>
</dbReference>
<dbReference type="SUPFAM" id="SSF48403">
    <property type="entry name" value="Ankyrin repeat"/>
    <property type="match status" value="1"/>
</dbReference>
<protein>
    <submittedName>
        <fullName evidence="5">Ankyrin repeat-containing protein</fullName>
    </submittedName>
</protein>
<reference evidence="5" key="1">
    <citation type="submission" date="2022-08" db="EMBL/GenBank/DDBJ databases">
        <title>Novel sulphate-reducing endosymbionts in the free-living metamonad Anaeramoeba.</title>
        <authorList>
            <person name="Jerlstrom-Hultqvist J."/>
            <person name="Cepicka I."/>
            <person name="Gallot-Lavallee L."/>
            <person name="Salas-Leiva D."/>
            <person name="Curtis B.A."/>
            <person name="Zahonova K."/>
            <person name="Pipaliya S."/>
            <person name="Dacks J."/>
            <person name="Roger A.J."/>
        </authorList>
    </citation>
    <scope>NUCLEOTIDE SEQUENCE</scope>
    <source>
        <strain evidence="5">Busselton2</strain>
    </source>
</reference>
<evidence type="ECO:0000313" key="6">
    <source>
        <dbReference type="Proteomes" id="UP001146793"/>
    </source>
</evidence>
<dbReference type="PANTHER" id="PTHR24171:SF9">
    <property type="entry name" value="ANKYRIN REPEAT DOMAIN-CONTAINING PROTEIN 39"/>
    <property type="match status" value="1"/>
</dbReference>
<evidence type="ECO:0000256" key="3">
    <source>
        <dbReference type="PROSITE-ProRule" id="PRU00023"/>
    </source>
</evidence>
<proteinExistence type="predicted"/>
<dbReference type="CDD" id="cd18186">
    <property type="entry name" value="BTB_POZ_ZBTB_KLHL-like"/>
    <property type="match status" value="1"/>
</dbReference>
<dbReference type="Gene3D" id="3.30.710.10">
    <property type="entry name" value="Potassium Channel Kv1.1, Chain A"/>
    <property type="match status" value="1"/>
</dbReference>
<dbReference type="SUPFAM" id="SSF54695">
    <property type="entry name" value="POZ domain"/>
    <property type="match status" value="1"/>
</dbReference>
<dbReference type="Proteomes" id="UP001146793">
    <property type="component" value="Unassembled WGS sequence"/>
</dbReference>